<dbReference type="RefSeq" id="XP_025493582.1">
    <property type="nucleotide sequence ID" value="XM_025639819.1"/>
</dbReference>
<name>A0A319DWU4_9EURO</name>
<dbReference type="VEuPathDB" id="FungiDB:BO82DRAFT_411943"/>
<proteinExistence type="predicted"/>
<dbReference type="Proteomes" id="UP000248340">
    <property type="component" value="Unassembled WGS sequence"/>
</dbReference>
<evidence type="ECO:0000313" key="2">
    <source>
        <dbReference type="Proteomes" id="UP000248340"/>
    </source>
</evidence>
<dbReference type="OrthoDB" id="3886018at2759"/>
<reference evidence="1 2" key="1">
    <citation type="submission" date="2016-12" db="EMBL/GenBank/DDBJ databases">
        <title>The genomes of Aspergillus section Nigri reveals drivers in fungal speciation.</title>
        <authorList>
            <consortium name="DOE Joint Genome Institute"/>
            <person name="Vesth T.C."/>
            <person name="Nybo J."/>
            <person name="Theobald S."/>
            <person name="Brandl J."/>
            <person name="Frisvad J.C."/>
            <person name="Nielsen K.F."/>
            <person name="Lyhne E.K."/>
            <person name="Kogle M.E."/>
            <person name="Kuo A."/>
            <person name="Riley R."/>
            <person name="Clum A."/>
            <person name="Nolan M."/>
            <person name="Lipzen A."/>
            <person name="Salamov A."/>
            <person name="Henrissat B."/>
            <person name="Wiebenga A."/>
            <person name="De Vries R.P."/>
            <person name="Grigoriev I.V."/>
            <person name="Mortensen U.H."/>
            <person name="Andersen M.R."/>
            <person name="Baker S.E."/>
        </authorList>
    </citation>
    <scope>NUCLEOTIDE SEQUENCE [LARGE SCALE GENOMIC DNA]</scope>
    <source>
        <strain evidence="1 2">CBS 121591</strain>
    </source>
</reference>
<accession>A0A319DWU4</accession>
<organism evidence="1 2">
    <name type="scientific">Aspergillus uvarum CBS 121591</name>
    <dbReference type="NCBI Taxonomy" id="1448315"/>
    <lineage>
        <taxon>Eukaryota</taxon>
        <taxon>Fungi</taxon>
        <taxon>Dikarya</taxon>
        <taxon>Ascomycota</taxon>
        <taxon>Pezizomycotina</taxon>
        <taxon>Eurotiomycetes</taxon>
        <taxon>Eurotiomycetidae</taxon>
        <taxon>Eurotiales</taxon>
        <taxon>Aspergillaceae</taxon>
        <taxon>Aspergillus</taxon>
        <taxon>Aspergillus subgen. Circumdati</taxon>
    </lineage>
</organism>
<dbReference type="AlphaFoldDB" id="A0A319DWU4"/>
<dbReference type="PROSITE" id="PS51257">
    <property type="entry name" value="PROKAR_LIPOPROTEIN"/>
    <property type="match status" value="1"/>
</dbReference>
<sequence>MAQQRRFGDSGAFQIATTGLMGCTVVTVVSKTGVYMAHYWENPSFSRQATFQRRVLNFISGYKPRDGEDPALDPTIFNGAEDDTRIYIMHPRRELSPNNPFLPNYDGKFVELRDLLNVRLLPGAPTAARMYVAVPYIFDENGEYESDPIEEQQWRRHAVFQYDPNARGNGMPGWRLFFEDHYFDSTNAPPGPESANDIPDIP</sequence>
<evidence type="ECO:0000313" key="1">
    <source>
        <dbReference type="EMBL" id="PYH83382.1"/>
    </source>
</evidence>
<dbReference type="GeneID" id="37142561"/>
<dbReference type="STRING" id="1448315.A0A319DWU4"/>
<gene>
    <name evidence="1" type="ORF">BO82DRAFT_411943</name>
</gene>
<protein>
    <submittedName>
        <fullName evidence="1">Uncharacterized protein</fullName>
    </submittedName>
</protein>
<keyword evidence="2" id="KW-1185">Reference proteome</keyword>
<dbReference type="EMBL" id="KZ821690">
    <property type="protein sequence ID" value="PYH83382.1"/>
    <property type="molecule type" value="Genomic_DNA"/>
</dbReference>